<comment type="caution">
    <text evidence="9">The sequence shown here is derived from an EMBL/GenBank/DDBJ whole genome shotgun (WGS) entry which is preliminary data.</text>
</comment>
<dbReference type="InterPro" id="IPR011129">
    <property type="entry name" value="CSD"/>
</dbReference>
<dbReference type="Proteomes" id="UP000010290">
    <property type="component" value="Chromosome"/>
</dbReference>
<dbReference type="Pfam" id="PF00313">
    <property type="entry name" value="CSD"/>
    <property type="match status" value="1"/>
</dbReference>
<keyword evidence="6" id="KW-0804">Transcription</keyword>
<evidence type="ECO:0000313" key="9">
    <source>
        <dbReference type="EMBL" id="EKT58385.1"/>
    </source>
</evidence>
<dbReference type="InterPro" id="IPR002059">
    <property type="entry name" value="CSP_DNA-bd"/>
</dbReference>
<proteinExistence type="predicted"/>
<dbReference type="EMBL" id="AKKN01000007">
    <property type="protein sequence ID" value="EKT58385.1"/>
    <property type="molecule type" value="Genomic_DNA"/>
</dbReference>
<dbReference type="RefSeq" id="WP_008915185.1">
    <property type="nucleotide sequence ID" value="NZ_CM001773.1"/>
</dbReference>
<dbReference type="CDD" id="cd04458">
    <property type="entry name" value="CSP_CDS"/>
    <property type="match status" value="1"/>
</dbReference>
<dbReference type="SMART" id="SM00357">
    <property type="entry name" value="CSP"/>
    <property type="match status" value="1"/>
</dbReference>
<accession>K8WQI4</accession>
<protein>
    <submittedName>
        <fullName evidence="9">Cold-shock protein</fullName>
    </submittedName>
</protein>
<keyword evidence="3" id="KW-0805">Transcription regulation</keyword>
<keyword evidence="2" id="KW-0963">Cytoplasm</keyword>
<evidence type="ECO:0000256" key="6">
    <source>
        <dbReference type="ARBA" id="ARBA00023163"/>
    </source>
</evidence>
<feature type="domain" description="CSD" evidence="8">
    <location>
        <begin position="1"/>
        <end position="66"/>
    </location>
</feature>
<evidence type="ECO:0000259" key="8">
    <source>
        <dbReference type="PROSITE" id="PS51857"/>
    </source>
</evidence>
<name>K8WQI4_9GAMM</name>
<dbReference type="PRINTS" id="PR00050">
    <property type="entry name" value="COLDSHOCK"/>
</dbReference>
<evidence type="ECO:0000256" key="4">
    <source>
        <dbReference type="ARBA" id="ARBA00023125"/>
    </source>
</evidence>
<sequence>MQTGTVKWFSNAKGFGFICPDSGGEDIFAHYTCIQMEGYRTLRSGQKVNFSTAIGPKGNHANAIIPIADELVKHDTNLNVETASLK</sequence>
<dbReference type="AlphaFoldDB" id="K8WQI4"/>
<evidence type="ECO:0000256" key="2">
    <source>
        <dbReference type="ARBA" id="ARBA00022490"/>
    </source>
</evidence>
<keyword evidence="4" id="KW-0238">DNA-binding</keyword>
<dbReference type="InterPro" id="IPR019844">
    <property type="entry name" value="CSD_CS"/>
</dbReference>
<dbReference type="PANTHER" id="PTHR46565:SF5">
    <property type="entry name" value="COLD SHOCK PROTEIN 2-LIKE"/>
    <property type="match status" value="1"/>
</dbReference>
<comment type="subcellular location">
    <subcellularLocation>
        <location evidence="1 7">Cytoplasm</location>
    </subcellularLocation>
</comment>
<organism evidence="9 10">
    <name type="scientific">Providencia sneebia DSM 19967</name>
    <dbReference type="NCBI Taxonomy" id="1141660"/>
    <lineage>
        <taxon>Bacteria</taxon>
        <taxon>Pseudomonadati</taxon>
        <taxon>Pseudomonadota</taxon>
        <taxon>Gammaproteobacteria</taxon>
        <taxon>Enterobacterales</taxon>
        <taxon>Morganellaceae</taxon>
        <taxon>Providencia</taxon>
    </lineage>
</organism>
<keyword evidence="10" id="KW-1185">Reference proteome</keyword>
<dbReference type="GO" id="GO:0003677">
    <property type="term" value="F:DNA binding"/>
    <property type="evidence" value="ECO:0007669"/>
    <property type="project" value="UniProtKB-KW"/>
</dbReference>
<evidence type="ECO:0000256" key="7">
    <source>
        <dbReference type="RuleBase" id="RU000408"/>
    </source>
</evidence>
<dbReference type="Gene3D" id="2.40.50.140">
    <property type="entry name" value="Nucleic acid-binding proteins"/>
    <property type="match status" value="1"/>
</dbReference>
<keyword evidence="5" id="KW-0010">Activator</keyword>
<evidence type="ECO:0000256" key="3">
    <source>
        <dbReference type="ARBA" id="ARBA00023015"/>
    </source>
</evidence>
<dbReference type="OrthoDB" id="9810590at2"/>
<dbReference type="InterPro" id="IPR012340">
    <property type="entry name" value="NA-bd_OB-fold"/>
</dbReference>
<dbReference type="SUPFAM" id="SSF50249">
    <property type="entry name" value="Nucleic acid-binding proteins"/>
    <property type="match status" value="1"/>
</dbReference>
<dbReference type="FunFam" id="2.40.50.140:FF:000006">
    <property type="entry name" value="Cold shock protein CspC"/>
    <property type="match status" value="1"/>
</dbReference>
<dbReference type="PATRIC" id="fig|1141660.3.peg.1343"/>
<reference evidence="9 10" key="1">
    <citation type="journal article" date="2012" name="BMC Genomics">
        <title>Comparative genomics of bacteria in the genus Providencia isolated from wild Drosophila melanogaster.</title>
        <authorList>
            <person name="Galac M.R."/>
            <person name="Lazzaro B.P."/>
        </authorList>
    </citation>
    <scope>NUCLEOTIDE SEQUENCE [LARGE SCALE GENOMIC DNA]</scope>
    <source>
        <strain evidence="9 10">DSM 19967</strain>
    </source>
</reference>
<dbReference type="GO" id="GO:0005829">
    <property type="term" value="C:cytosol"/>
    <property type="evidence" value="ECO:0007669"/>
    <property type="project" value="UniProtKB-ARBA"/>
</dbReference>
<dbReference type="InterPro" id="IPR012156">
    <property type="entry name" value="Cold_shock_CspA"/>
</dbReference>
<dbReference type="PIRSF" id="PIRSF002599">
    <property type="entry name" value="Cold_shock_A"/>
    <property type="match status" value="1"/>
</dbReference>
<evidence type="ECO:0000256" key="5">
    <source>
        <dbReference type="ARBA" id="ARBA00023159"/>
    </source>
</evidence>
<dbReference type="PROSITE" id="PS51857">
    <property type="entry name" value="CSD_2"/>
    <property type="match status" value="1"/>
</dbReference>
<evidence type="ECO:0000313" key="10">
    <source>
        <dbReference type="Proteomes" id="UP000010290"/>
    </source>
</evidence>
<dbReference type="HOGENOM" id="CLU_117621_0_2_6"/>
<evidence type="ECO:0000256" key="1">
    <source>
        <dbReference type="ARBA" id="ARBA00004496"/>
    </source>
</evidence>
<dbReference type="PANTHER" id="PTHR46565">
    <property type="entry name" value="COLD SHOCK DOMAIN PROTEIN 2"/>
    <property type="match status" value="1"/>
</dbReference>
<dbReference type="PROSITE" id="PS00352">
    <property type="entry name" value="CSD_1"/>
    <property type="match status" value="1"/>
</dbReference>
<gene>
    <name evidence="9" type="ORF">OO7_06684</name>
</gene>